<accession>A0A8S8XBF8</accession>
<reference evidence="2" key="1">
    <citation type="submission" date="2021-02" db="EMBL/GenBank/DDBJ databases">
        <title>Genome sequence of Rhodospirillales sp. strain TMPK1 isolated from soil.</title>
        <authorList>
            <person name="Nakai R."/>
            <person name="Kusada H."/>
            <person name="Tamaki H."/>
        </authorList>
    </citation>
    <scope>NUCLEOTIDE SEQUENCE</scope>
    <source>
        <strain evidence="2">TMPK1</strain>
    </source>
</reference>
<dbReference type="EMBL" id="BOPV01000001">
    <property type="protein sequence ID" value="GIL38496.1"/>
    <property type="molecule type" value="Genomic_DNA"/>
</dbReference>
<protein>
    <recommendedName>
        <fullName evidence="4">DUF2066 domain-containing protein</fullName>
    </recommendedName>
</protein>
<proteinExistence type="predicted"/>
<feature type="signal peptide" evidence="1">
    <location>
        <begin position="1"/>
        <end position="21"/>
    </location>
</feature>
<evidence type="ECO:0000256" key="1">
    <source>
        <dbReference type="SAM" id="SignalP"/>
    </source>
</evidence>
<dbReference type="RefSeq" id="WP_420241529.1">
    <property type="nucleotide sequence ID" value="NZ_BOPV01000001.1"/>
</dbReference>
<gene>
    <name evidence="2" type="ORF">TMPK1_07330</name>
</gene>
<dbReference type="Proteomes" id="UP000681075">
    <property type="component" value="Unassembled WGS sequence"/>
</dbReference>
<keyword evidence="1" id="KW-0732">Signal</keyword>
<organism evidence="2 3">
    <name type="scientific">Roseiterribacter gracilis</name>
    <dbReference type="NCBI Taxonomy" id="2812848"/>
    <lineage>
        <taxon>Bacteria</taxon>
        <taxon>Pseudomonadati</taxon>
        <taxon>Pseudomonadota</taxon>
        <taxon>Alphaproteobacteria</taxon>
        <taxon>Rhodospirillales</taxon>
        <taxon>Roseiterribacteraceae</taxon>
        <taxon>Roseiterribacter</taxon>
    </lineage>
</organism>
<feature type="chain" id="PRO_5035933582" description="DUF2066 domain-containing protein" evidence="1">
    <location>
        <begin position="22"/>
        <end position="268"/>
    </location>
</feature>
<evidence type="ECO:0000313" key="2">
    <source>
        <dbReference type="EMBL" id="GIL38496.1"/>
    </source>
</evidence>
<evidence type="ECO:0000313" key="3">
    <source>
        <dbReference type="Proteomes" id="UP000681075"/>
    </source>
</evidence>
<evidence type="ECO:0008006" key="4">
    <source>
        <dbReference type="Google" id="ProtNLM"/>
    </source>
</evidence>
<keyword evidence="3" id="KW-1185">Reference proteome</keyword>
<sequence length="268" mass="29825">MRIFLLLAGLGFLVLTAPARADDETELVRRALALHQEGKNQEAIELLRPSIGAPGQYAGVEAQMLGSLAAVGAVKHSEILDDQVVGGRLRRIYVVLECARGPLIGAYTWRKPEDAWRYDGYNYIGVGAFSRFADMGARKVDEKIPVLEQILEMHRTGKHVEAWEQIKTEMRAIDANPTQLDQASAQITSILKALTPLTSIDKVEDEQLGTYVRRVGFLFSSTKGAMLVVYLFDRPDKDWRLIAASYGINFPQIALRTQFSGTTSMQKK</sequence>
<dbReference type="AlphaFoldDB" id="A0A8S8XBF8"/>
<name>A0A8S8XBF8_9PROT</name>
<comment type="caution">
    <text evidence="2">The sequence shown here is derived from an EMBL/GenBank/DDBJ whole genome shotgun (WGS) entry which is preliminary data.</text>
</comment>